<dbReference type="EMBL" id="BARV01003197">
    <property type="protein sequence ID" value="GAI00435.1"/>
    <property type="molecule type" value="Genomic_DNA"/>
</dbReference>
<dbReference type="Pfam" id="PF02527">
    <property type="entry name" value="GidB"/>
    <property type="match status" value="1"/>
</dbReference>
<dbReference type="InterPro" id="IPR029063">
    <property type="entry name" value="SAM-dependent_MTases_sf"/>
</dbReference>
<evidence type="ECO:0000256" key="1">
    <source>
        <dbReference type="ARBA" id="ARBA00022490"/>
    </source>
</evidence>
<dbReference type="AlphaFoldDB" id="X1LDD8"/>
<dbReference type="PANTHER" id="PTHR31760:SF0">
    <property type="entry name" value="S-ADENOSYL-L-METHIONINE-DEPENDENT METHYLTRANSFERASES SUPERFAMILY PROTEIN"/>
    <property type="match status" value="1"/>
</dbReference>
<evidence type="ECO:0008006" key="5">
    <source>
        <dbReference type="Google" id="ProtNLM"/>
    </source>
</evidence>
<evidence type="ECO:0000313" key="4">
    <source>
        <dbReference type="EMBL" id="GAI00435.1"/>
    </source>
</evidence>
<dbReference type="SUPFAM" id="SSF53335">
    <property type="entry name" value="S-adenosyl-L-methionine-dependent methyltransferases"/>
    <property type="match status" value="1"/>
</dbReference>
<dbReference type="Gene3D" id="3.40.50.150">
    <property type="entry name" value="Vaccinia Virus protein VP39"/>
    <property type="match status" value="1"/>
</dbReference>
<organism evidence="4">
    <name type="scientific">marine sediment metagenome</name>
    <dbReference type="NCBI Taxonomy" id="412755"/>
    <lineage>
        <taxon>unclassified sequences</taxon>
        <taxon>metagenomes</taxon>
        <taxon>ecological metagenomes</taxon>
    </lineage>
</organism>
<feature type="non-terminal residue" evidence="4">
    <location>
        <position position="1"/>
    </location>
</feature>
<protein>
    <recommendedName>
        <fullName evidence="5">16S rRNA (Guanine(527)-N(7))-methyltransferase RsmG</fullName>
    </recommendedName>
</protein>
<proteinExistence type="predicted"/>
<reference evidence="4" key="1">
    <citation type="journal article" date="2014" name="Front. Microbiol.">
        <title>High frequency of phylogenetically diverse reductive dehalogenase-homologous genes in deep subseafloor sedimentary metagenomes.</title>
        <authorList>
            <person name="Kawai M."/>
            <person name="Futagami T."/>
            <person name="Toyoda A."/>
            <person name="Takaki Y."/>
            <person name="Nishi S."/>
            <person name="Hori S."/>
            <person name="Arai W."/>
            <person name="Tsubouchi T."/>
            <person name="Morono Y."/>
            <person name="Uchiyama I."/>
            <person name="Ito T."/>
            <person name="Fujiyama A."/>
            <person name="Inagaki F."/>
            <person name="Takami H."/>
        </authorList>
    </citation>
    <scope>NUCLEOTIDE SEQUENCE</scope>
    <source>
        <strain evidence="4">Expedition CK06-06</strain>
    </source>
</reference>
<name>X1LDD8_9ZZZZ</name>
<comment type="caution">
    <text evidence="4">The sequence shown here is derived from an EMBL/GenBank/DDBJ whole genome shotgun (WGS) entry which is preliminary data.</text>
</comment>
<accession>X1LDD8</accession>
<dbReference type="PANTHER" id="PTHR31760">
    <property type="entry name" value="S-ADENOSYL-L-METHIONINE-DEPENDENT METHYLTRANSFERASES SUPERFAMILY PROTEIN"/>
    <property type="match status" value="1"/>
</dbReference>
<gene>
    <name evidence="4" type="ORF">S06H3_07783</name>
</gene>
<dbReference type="GO" id="GO:0070043">
    <property type="term" value="F:rRNA (guanine-N7-)-methyltransferase activity"/>
    <property type="evidence" value="ECO:0007669"/>
    <property type="project" value="TreeGrafter"/>
</dbReference>
<evidence type="ECO:0000256" key="3">
    <source>
        <dbReference type="ARBA" id="ARBA00022679"/>
    </source>
</evidence>
<keyword evidence="2" id="KW-0698">rRNA processing</keyword>
<dbReference type="GO" id="GO:0005829">
    <property type="term" value="C:cytosol"/>
    <property type="evidence" value="ECO:0007669"/>
    <property type="project" value="TreeGrafter"/>
</dbReference>
<keyword evidence="1" id="KW-0963">Cytoplasm</keyword>
<sequence>AISRAVARLNALSEYCLPLVKVGGLFIAQKGRSYKEETEKSLKAVKVLGGELIGVESVRIPFINQERYLLVIKKIKYTPSKYPRKEGLPQKRPL</sequence>
<evidence type="ECO:0000256" key="2">
    <source>
        <dbReference type="ARBA" id="ARBA00022552"/>
    </source>
</evidence>
<dbReference type="InterPro" id="IPR003682">
    <property type="entry name" value="rRNA_ssu_MeTfrase_G"/>
</dbReference>
<keyword evidence="3" id="KW-0808">Transferase</keyword>